<gene>
    <name evidence="1" type="ORF">AYBTSS11_LOCUS20883</name>
</gene>
<protein>
    <submittedName>
        <fullName evidence="1">Uncharacterized protein</fullName>
    </submittedName>
</protein>
<sequence>MLNSTLFEMQLVNVDGHYVHKDDTPHPVVNEDVEMVVVDTEPFLVKGSSSGAHNEAHSSLGYLFLNINQMMENFFTISENRHHEIVNLNSDVDSRVTSLEHKFDVEFGYDSLSDEF</sequence>
<organism evidence="1 2">
    <name type="scientific">Sphenostylis stenocarpa</name>
    <dbReference type="NCBI Taxonomy" id="92480"/>
    <lineage>
        <taxon>Eukaryota</taxon>
        <taxon>Viridiplantae</taxon>
        <taxon>Streptophyta</taxon>
        <taxon>Embryophyta</taxon>
        <taxon>Tracheophyta</taxon>
        <taxon>Spermatophyta</taxon>
        <taxon>Magnoliopsida</taxon>
        <taxon>eudicotyledons</taxon>
        <taxon>Gunneridae</taxon>
        <taxon>Pentapetalae</taxon>
        <taxon>rosids</taxon>
        <taxon>fabids</taxon>
        <taxon>Fabales</taxon>
        <taxon>Fabaceae</taxon>
        <taxon>Papilionoideae</taxon>
        <taxon>50 kb inversion clade</taxon>
        <taxon>NPAAA clade</taxon>
        <taxon>indigoferoid/millettioid clade</taxon>
        <taxon>Phaseoleae</taxon>
        <taxon>Sphenostylis</taxon>
    </lineage>
</organism>
<dbReference type="AlphaFoldDB" id="A0AA86SMI8"/>
<dbReference type="EMBL" id="OY731403">
    <property type="protein sequence ID" value="CAJ1965518.1"/>
    <property type="molecule type" value="Genomic_DNA"/>
</dbReference>
<proteinExistence type="predicted"/>
<name>A0AA86SMI8_9FABA</name>
<evidence type="ECO:0000313" key="1">
    <source>
        <dbReference type="EMBL" id="CAJ1965518.1"/>
    </source>
</evidence>
<dbReference type="Gramene" id="rna-AYBTSS11_LOCUS20883">
    <property type="protein sequence ID" value="CAJ1965518.1"/>
    <property type="gene ID" value="gene-AYBTSS11_LOCUS20883"/>
</dbReference>
<keyword evidence="2" id="KW-1185">Reference proteome</keyword>
<reference evidence="1" key="1">
    <citation type="submission" date="2023-10" db="EMBL/GenBank/DDBJ databases">
        <authorList>
            <person name="Domelevo Entfellner J.-B."/>
        </authorList>
    </citation>
    <scope>NUCLEOTIDE SEQUENCE</scope>
</reference>
<dbReference type="Proteomes" id="UP001189624">
    <property type="component" value="Chromosome 6"/>
</dbReference>
<evidence type="ECO:0000313" key="2">
    <source>
        <dbReference type="Proteomes" id="UP001189624"/>
    </source>
</evidence>
<accession>A0AA86SMI8</accession>